<evidence type="ECO:0000256" key="3">
    <source>
        <dbReference type="ARBA" id="ARBA00023163"/>
    </source>
</evidence>
<dbReference type="InterPro" id="IPR029291">
    <property type="entry name" value="Tfx_C"/>
</dbReference>
<feature type="domain" description="RNA polymerase sigma-70 region 4" evidence="5">
    <location>
        <begin position="5"/>
        <end position="47"/>
    </location>
</feature>
<evidence type="ECO:0000259" key="6">
    <source>
        <dbReference type="Pfam" id="PF14601"/>
    </source>
</evidence>
<dbReference type="Gene3D" id="3.30.1190.10">
    <property type="entry name" value="DNA-binding protein Tfx superfamily, archaea"/>
    <property type="match status" value="1"/>
</dbReference>
<dbReference type="RefSeq" id="WP_011011652.1">
    <property type="nucleotide sequence ID" value="NC_003413.1"/>
</dbReference>
<proteinExistence type="inferred from homology"/>
<dbReference type="NCBIfam" id="NF003055">
    <property type="entry name" value="PRK03975.1-2"/>
    <property type="match status" value="1"/>
</dbReference>
<reference evidence="7 8" key="1">
    <citation type="submission" date="2017-08" db="EMBL/GenBank/DDBJ databases">
        <title>Resequencing and Reannotation of the genome of Pyrococcus furiosus type strain DSM3638.</title>
        <authorList>
            <person name="Reichelt R.M."/>
            <person name="Bunk B."/>
        </authorList>
    </citation>
    <scope>NUCLEOTIDE SEQUENCE [LARGE SCALE GENOMIC DNA]</scope>
    <source>
        <strain evidence="7 8">DSM 3638</strain>
    </source>
</reference>
<dbReference type="OrthoDB" id="17771at2157"/>
<dbReference type="SUPFAM" id="SSF89915">
    <property type="entry name" value="DNA-binding protein Tfx"/>
    <property type="match status" value="1"/>
</dbReference>
<dbReference type="SMR" id="A0A5C0XMH5"/>
<dbReference type="GO" id="GO:0006352">
    <property type="term" value="P:DNA-templated transcription initiation"/>
    <property type="evidence" value="ECO:0007669"/>
    <property type="project" value="InterPro"/>
</dbReference>
<name>A0A5C0XMH5_PYRFU</name>
<dbReference type="NCBIfam" id="NF003056">
    <property type="entry name" value="PRK03975.1-4"/>
    <property type="match status" value="1"/>
</dbReference>
<dbReference type="GO" id="GO:0003700">
    <property type="term" value="F:DNA-binding transcription factor activity"/>
    <property type="evidence" value="ECO:0007669"/>
    <property type="project" value="UniProtKB-UniRule"/>
</dbReference>
<dbReference type="InterPro" id="IPR036657">
    <property type="entry name" value="Tfx_DNA-bd_sf_arc"/>
</dbReference>
<comment type="function">
    <text evidence="4">Putative transcriptional regulator.</text>
</comment>
<dbReference type="GeneID" id="13302347"/>
<dbReference type="Pfam" id="PF14601">
    <property type="entry name" value="TFX_C"/>
    <property type="match status" value="1"/>
</dbReference>
<dbReference type="NCBIfam" id="TIGR00721">
    <property type="entry name" value="tfx"/>
    <property type="match status" value="1"/>
</dbReference>
<comment type="similarity">
    <text evidence="4">Belongs to the Tfx family.</text>
</comment>
<dbReference type="Pfam" id="PF04545">
    <property type="entry name" value="Sigma70_r4"/>
    <property type="match status" value="1"/>
</dbReference>
<dbReference type="InterPro" id="IPR018384">
    <property type="entry name" value="Tfx_DNA-bd_euryarc"/>
</dbReference>
<dbReference type="InterPro" id="IPR004645">
    <property type="entry name" value="Tfx_DNA-bd_arc"/>
</dbReference>
<organism evidence="7 8">
    <name type="scientific">Pyrococcus furiosus (strain ATCC 43587 / DSM 3638 / JCM 8422 / Vc1)</name>
    <dbReference type="NCBI Taxonomy" id="186497"/>
    <lineage>
        <taxon>Archaea</taxon>
        <taxon>Methanobacteriati</taxon>
        <taxon>Methanobacteriota</taxon>
        <taxon>Thermococci</taxon>
        <taxon>Thermococcales</taxon>
        <taxon>Thermococcaceae</taxon>
        <taxon>Pyrococcus</taxon>
    </lineage>
</organism>
<feature type="domain" description="DNA binding protein Tfx C-terminal" evidence="6">
    <location>
        <begin position="50"/>
        <end position="130"/>
    </location>
</feature>
<evidence type="ECO:0000256" key="4">
    <source>
        <dbReference type="HAMAP-Rule" id="MF_00620"/>
    </source>
</evidence>
<dbReference type="KEGG" id="pfu:PF0535"/>
<dbReference type="Proteomes" id="UP000324354">
    <property type="component" value="Chromosome"/>
</dbReference>
<gene>
    <name evidence="7" type="ORF">PFDSM3638_02670</name>
</gene>
<evidence type="ECO:0000259" key="5">
    <source>
        <dbReference type="Pfam" id="PF04545"/>
    </source>
</evidence>
<protein>
    <recommendedName>
        <fullName evidence="4">Putative transcriptional regulatory protein PFDSM3638_02670</fullName>
    </recommendedName>
</protein>
<sequence length="142" mass="16310">MKTFLTEQQIKVLMLRAKGYKQSEIAKILGTSRANVSILEKRAMEKIEKARNTLLLWEQINSKVIVEIKAGEDIFSIPEKFFKKADKVGVKVPYSTAEIITFLVEHAPVEDRLAKRDFVLFLDSKNKLRIGDCLVIEEIKED</sequence>
<dbReference type="GO" id="GO:0003677">
    <property type="term" value="F:DNA binding"/>
    <property type="evidence" value="ECO:0007669"/>
    <property type="project" value="UniProtKB-KW"/>
</dbReference>
<keyword evidence="1 4" id="KW-0805">Transcription regulation</keyword>
<dbReference type="InterPro" id="IPR007630">
    <property type="entry name" value="RNA_pol_sigma70_r4"/>
</dbReference>
<evidence type="ECO:0000256" key="1">
    <source>
        <dbReference type="ARBA" id="ARBA00023015"/>
    </source>
</evidence>
<dbReference type="GeneID" id="41712337"/>
<evidence type="ECO:0000256" key="2">
    <source>
        <dbReference type="ARBA" id="ARBA00023125"/>
    </source>
</evidence>
<keyword evidence="2 4" id="KW-0238">DNA-binding</keyword>
<evidence type="ECO:0000313" key="8">
    <source>
        <dbReference type="Proteomes" id="UP000324354"/>
    </source>
</evidence>
<accession>A0A5C0XMH5</accession>
<dbReference type="PIRSF" id="PIRSF004932">
    <property type="entry name" value="DNA_bind_Tfx"/>
    <property type="match status" value="1"/>
</dbReference>
<keyword evidence="3 4" id="KW-0804">Transcription</keyword>
<dbReference type="AlphaFoldDB" id="A0A5C0XMH5"/>
<dbReference type="HAMAP" id="MF_00620">
    <property type="entry name" value="HTH_type_Tfx"/>
    <property type="match status" value="1"/>
</dbReference>
<evidence type="ECO:0000313" key="7">
    <source>
        <dbReference type="EMBL" id="QEK78246.1"/>
    </source>
</evidence>
<dbReference type="EMBL" id="CP023154">
    <property type="protein sequence ID" value="QEK78246.1"/>
    <property type="molecule type" value="Genomic_DNA"/>
</dbReference>